<name>A0A0G0LD71_9BACT</name>
<dbReference type="EMBL" id="LBVL01000003">
    <property type="protein sequence ID" value="KKQ85865.1"/>
    <property type="molecule type" value="Genomic_DNA"/>
</dbReference>
<gene>
    <name evidence="1" type="ORF">UT08_C0003G0028</name>
</gene>
<dbReference type="AlphaFoldDB" id="A0A0G0LD71"/>
<comment type="caution">
    <text evidence="1">The sequence shown here is derived from an EMBL/GenBank/DDBJ whole genome shotgun (WGS) entry which is preliminary data.</text>
</comment>
<proteinExistence type="predicted"/>
<reference evidence="1 2" key="1">
    <citation type="journal article" date="2015" name="Nature">
        <title>rRNA introns, odd ribosomes, and small enigmatic genomes across a large radiation of phyla.</title>
        <authorList>
            <person name="Brown C.T."/>
            <person name="Hug L.A."/>
            <person name="Thomas B.C."/>
            <person name="Sharon I."/>
            <person name="Castelle C.J."/>
            <person name="Singh A."/>
            <person name="Wilkins M.J."/>
            <person name="Williams K.H."/>
            <person name="Banfield J.F."/>
        </authorList>
    </citation>
    <scope>NUCLEOTIDE SEQUENCE [LARGE SCALE GENOMIC DNA]</scope>
</reference>
<evidence type="ECO:0008006" key="3">
    <source>
        <dbReference type="Google" id="ProtNLM"/>
    </source>
</evidence>
<organism evidence="1 2">
    <name type="scientific">Candidatus Woesebacteria bacterium GW2011_GWB1_38_8</name>
    <dbReference type="NCBI Taxonomy" id="1618570"/>
    <lineage>
        <taxon>Bacteria</taxon>
        <taxon>Candidatus Woeseibacteriota</taxon>
    </lineage>
</organism>
<evidence type="ECO:0000313" key="1">
    <source>
        <dbReference type="EMBL" id="KKQ85865.1"/>
    </source>
</evidence>
<protein>
    <recommendedName>
        <fullName evidence="3">Phospholipid/glycerol acyltransferase domain-containing protein</fullName>
    </recommendedName>
</protein>
<evidence type="ECO:0000313" key="2">
    <source>
        <dbReference type="Proteomes" id="UP000034081"/>
    </source>
</evidence>
<sequence length="340" mass="39613">MASNPSSTYKISGLAGWLKEIDSKSKNSAFLKSILEFDKEHFFVVKFLYHIVDLERNIPKYGLNFQSKKLLNKLKLDTYVYSDISNKNFQDRKGLLVYGINHNAFFEPIILLSLLNQKNIKLVIYRFYFFLGKNFQKYALPVISNAHIKRDIFNPKKRFDIGHRFHKREGLESEEIKIINQNSLKNASKTLENGGIVIIFPGGAGDELKKWGIGLSKIIIDINKNKRNDISLLPVYFSGMGYIRMLLRLIKAYKNTYLPKLRIGVYFGKEKTISEIFSILGNDISEKSILSYLRKDAFSQYGLKEFPIKRYIYPRYYPLAFTQIIAFLIKLIPFKEFFKA</sequence>
<dbReference type="SUPFAM" id="SSF69593">
    <property type="entry name" value="Glycerol-3-phosphate (1)-acyltransferase"/>
    <property type="match status" value="1"/>
</dbReference>
<dbReference type="Proteomes" id="UP000034081">
    <property type="component" value="Unassembled WGS sequence"/>
</dbReference>
<accession>A0A0G0LD71</accession>